<evidence type="ECO:0000259" key="13">
    <source>
        <dbReference type="Pfam" id="PF03801"/>
    </source>
</evidence>
<dbReference type="PANTHER" id="PTHR10643:SF2">
    <property type="entry name" value="KINETOCHORE PROTEIN NDC80 HOMOLOG"/>
    <property type="match status" value="1"/>
</dbReference>
<feature type="coiled-coil region" evidence="11">
    <location>
        <begin position="572"/>
        <end position="606"/>
    </location>
</feature>
<dbReference type="GeneID" id="76153189"/>
<dbReference type="RefSeq" id="XP_051606257.1">
    <property type="nucleotide sequence ID" value="XM_051754730.1"/>
</dbReference>
<reference evidence="14 15" key="1">
    <citation type="journal article" date="2022" name="DNA Res.">
        <title>Genome analysis of five recently described species of the CUG-Ser clade uncovers Candida theae as a new hybrid lineage with pathogenic potential in the Candida parapsilosis species complex.</title>
        <authorList>
            <person name="Mixao V."/>
            <person name="Del Olmo V."/>
            <person name="Hegedusova E."/>
            <person name="Saus E."/>
            <person name="Pryszcz L."/>
            <person name="Cillingova A."/>
            <person name="Nosek J."/>
            <person name="Gabaldon T."/>
        </authorList>
    </citation>
    <scope>NUCLEOTIDE SEQUENCE [LARGE SCALE GENOMIC DNA]</scope>
    <source>
        <strain evidence="14 15">CBS 12239</strain>
    </source>
</reference>
<feature type="region of interest" description="Disordered" evidence="12">
    <location>
        <begin position="1"/>
        <end position="173"/>
    </location>
</feature>
<evidence type="ECO:0000256" key="11">
    <source>
        <dbReference type="SAM" id="Coils"/>
    </source>
</evidence>
<evidence type="ECO:0000313" key="15">
    <source>
        <dbReference type="Proteomes" id="UP001204833"/>
    </source>
</evidence>
<comment type="similarity">
    <text evidence="1 10">Belongs to the NDC80/HEC1 family.</text>
</comment>
<proteinExistence type="inferred from homology"/>
<keyword evidence="6 11" id="KW-0175">Coiled coil</keyword>
<comment type="subunit">
    <text evidence="10">Component of the NDC80 complex.</text>
</comment>
<keyword evidence="5 10" id="KW-0995">Kinetochore</keyword>
<organism evidence="14 15">
    <name type="scientific">Candida theae</name>
    <dbReference type="NCBI Taxonomy" id="1198502"/>
    <lineage>
        <taxon>Eukaryota</taxon>
        <taxon>Fungi</taxon>
        <taxon>Dikarya</taxon>
        <taxon>Ascomycota</taxon>
        <taxon>Saccharomycotina</taxon>
        <taxon>Pichiomycetes</taxon>
        <taxon>Debaryomycetaceae</taxon>
        <taxon>Candida/Lodderomyces clade</taxon>
        <taxon>Candida</taxon>
    </lineage>
</organism>
<evidence type="ECO:0000256" key="6">
    <source>
        <dbReference type="ARBA" id="ARBA00023054"/>
    </source>
</evidence>
<comment type="function">
    <text evidence="10">Acts as a component of the essential kinetochore-associated NDC80 complex, which is required for chromosome segregation and spindle checkpoint activity.</text>
</comment>
<keyword evidence="15" id="KW-1185">Reference proteome</keyword>
<comment type="subcellular location">
    <subcellularLocation>
        <location evidence="10">Chromosome</location>
        <location evidence="10">Centromere</location>
        <location evidence="10">Kinetochore</location>
    </subcellularLocation>
    <subcellularLocation>
        <location evidence="10">Nucleus</location>
    </subcellularLocation>
</comment>
<dbReference type="AlphaFoldDB" id="A0AAD5FW44"/>
<feature type="compositionally biased region" description="Polar residues" evidence="12">
    <location>
        <begin position="21"/>
        <end position="32"/>
    </location>
</feature>
<dbReference type="GO" id="GO:0051315">
    <property type="term" value="P:attachment of mitotic spindle microtubules to kinetochore"/>
    <property type="evidence" value="ECO:0007669"/>
    <property type="project" value="UniProtKB-UniRule"/>
</dbReference>
<dbReference type="Pfam" id="PF03801">
    <property type="entry name" value="Ndc80_HEC"/>
    <property type="match status" value="1"/>
</dbReference>
<evidence type="ECO:0000256" key="10">
    <source>
        <dbReference type="RuleBase" id="RU368072"/>
    </source>
</evidence>
<evidence type="ECO:0000256" key="7">
    <source>
        <dbReference type="ARBA" id="ARBA00023242"/>
    </source>
</evidence>
<feature type="compositionally biased region" description="Polar residues" evidence="12">
    <location>
        <begin position="60"/>
        <end position="92"/>
    </location>
</feature>
<comment type="caution">
    <text evidence="14">The sequence shown here is derived from an EMBL/GenBank/DDBJ whole genome shotgun (WGS) entry which is preliminary data.</text>
</comment>
<feature type="coiled-coil region" evidence="11">
    <location>
        <begin position="352"/>
        <end position="501"/>
    </location>
</feature>
<evidence type="ECO:0000256" key="4">
    <source>
        <dbReference type="ARBA" id="ARBA00022776"/>
    </source>
</evidence>
<evidence type="ECO:0000313" key="14">
    <source>
        <dbReference type="EMBL" id="KAI5948747.1"/>
    </source>
</evidence>
<feature type="compositionally biased region" description="Low complexity" evidence="12">
    <location>
        <begin position="33"/>
        <end position="44"/>
    </location>
</feature>
<dbReference type="GO" id="GO:0031262">
    <property type="term" value="C:Ndc80 complex"/>
    <property type="evidence" value="ECO:0007669"/>
    <property type="project" value="UniProtKB-UniRule"/>
</dbReference>
<dbReference type="InterPro" id="IPR055260">
    <property type="entry name" value="Ndc80_CH"/>
</dbReference>
<evidence type="ECO:0000256" key="3">
    <source>
        <dbReference type="ARBA" id="ARBA00022618"/>
    </source>
</evidence>
<accession>A0AAD5FW44</accession>
<keyword evidence="7 10" id="KW-0539">Nucleus</keyword>
<evidence type="ECO:0000256" key="12">
    <source>
        <dbReference type="SAM" id="MobiDB-lite"/>
    </source>
</evidence>
<dbReference type="InterPro" id="IPR038273">
    <property type="entry name" value="Ndc80_sf"/>
</dbReference>
<sequence length="713" mass="81967">MSQSTNAPPLKPLFPLRKQQRFTNGGTRLSLGTASRSSTTNSTAGMTPPIANSYGRRLSTGANGNVPQANPRQSFQTSVQSSTLHDNTPSTGNKRRSVLYSVPASTNKKRASLGIPSSQVSQSTNAPRTSFQASQELQQRQSQSQSQQPYPNRQIHSSQPTPSSSQSLPFQSHIPQPQFGALHSLSTDRALNRARQEEMTQRIYAFLAKNHFEVKTSISLNENTLKIPTQRNFYEIFKFMYQFINPFYSFHKSAEQEIIPILKGLQYPALGTISRLQFNAVGGQNWPNFLAILEWILILVESNADDVNVDVDTDDLSPNDDFDRIFMKFNYNCYLKFLNADEDYEALHQQMLAEFDEEMKNYRSQEDNLITQKNKLEENIKRLLNELRLRDDADRKTIALEEDFTKLRQYIEEVQKRIPEWAAKLHQLSDEVHAASENLTSLQEEREMLKREFQVKGISIEAILDLEVKRDKLLKKVEQETINLEEKKDHLQERIADVENATFVMEKLVSSYNISVERFNYHNSGDYNFGLQLKDLSDFSIAYERDELFKDKTLGEESHQLNSLLSSNLSKLARNQEEIADLKSQFSSMEDKIKNQHEVLDELQKAEYDQKSKNDGISQEIYNLQAQMSQDIESREKRIRDTNSSITRDILHYERAIQNTHLQKKIAIQHVQQKQLELDEQISKVHANATKFKTSLVERLISAFDDLSLSSNS</sequence>
<dbReference type="InterPro" id="IPR005550">
    <property type="entry name" value="Kinetochore_Ndc80"/>
</dbReference>
<keyword evidence="2 10" id="KW-0158">Chromosome</keyword>
<gene>
    <name evidence="14" type="ORF">KGF57_005145</name>
</gene>
<evidence type="ECO:0000256" key="9">
    <source>
        <dbReference type="ARBA" id="ARBA00023328"/>
    </source>
</evidence>
<keyword evidence="4 10" id="KW-0498">Mitosis</keyword>
<keyword evidence="3 10" id="KW-0132">Cell division</keyword>
<dbReference type="GO" id="GO:0005634">
    <property type="term" value="C:nucleus"/>
    <property type="evidence" value="ECO:0007669"/>
    <property type="project" value="UniProtKB-SubCell"/>
</dbReference>
<dbReference type="Proteomes" id="UP001204833">
    <property type="component" value="Unassembled WGS sequence"/>
</dbReference>
<protein>
    <recommendedName>
        <fullName evidence="10">Kinetochore protein NDC80</fullName>
    </recommendedName>
</protein>
<dbReference type="GO" id="GO:0051301">
    <property type="term" value="P:cell division"/>
    <property type="evidence" value="ECO:0007669"/>
    <property type="project" value="UniProtKB-UniRule"/>
</dbReference>
<evidence type="ECO:0000256" key="5">
    <source>
        <dbReference type="ARBA" id="ARBA00022838"/>
    </source>
</evidence>
<feature type="compositionally biased region" description="Polar residues" evidence="12">
    <location>
        <begin position="115"/>
        <end position="129"/>
    </location>
</feature>
<evidence type="ECO:0000256" key="1">
    <source>
        <dbReference type="ARBA" id="ARBA00007050"/>
    </source>
</evidence>
<feature type="domain" description="Kinetochore protein Ndc80 CH" evidence="13">
    <location>
        <begin position="192"/>
        <end position="301"/>
    </location>
</feature>
<dbReference type="EMBL" id="JAIHNG010000177">
    <property type="protein sequence ID" value="KAI5948747.1"/>
    <property type="molecule type" value="Genomic_DNA"/>
</dbReference>
<keyword evidence="9 10" id="KW-0137">Centromere</keyword>
<keyword evidence="8 10" id="KW-0131">Cell cycle</keyword>
<evidence type="ECO:0000256" key="2">
    <source>
        <dbReference type="ARBA" id="ARBA00022454"/>
    </source>
</evidence>
<name>A0AAD5FW44_9ASCO</name>
<feature type="compositionally biased region" description="Low complexity" evidence="12">
    <location>
        <begin position="130"/>
        <end position="148"/>
    </location>
</feature>
<dbReference type="PANTHER" id="PTHR10643">
    <property type="entry name" value="KINETOCHORE PROTEIN NDC80"/>
    <property type="match status" value="1"/>
</dbReference>
<evidence type="ECO:0000256" key="8">
    <source>
        <dbReference type="ARBA" id="ARBA00023306"/>
    </source>
</evidence>
<feature type="compositionally biased region" description="Low complexity" evidence="12">
    <location>
        <begin position="157"/>
        <end position="172"/>
    </location>
</feature>
<dbReference type="Gene3D" id="1.10.418.30">
    <property type="entry name" value="Ncd80 complex, Ncd80 subunit"/>
    <property type="match status" value="1"/>
</dbReference>